<name>W7YQK9_9BACL</name>
<evidence type="ECO:0000313" key="3">
    <source>
        <dbReference type="Proteomes" id="UP000019364"/>
    </source>
</evidence>
<dbReference type="OrthoDB" id="2680673at2"/>
<protein>
    <submittedName>
        <fullName evidence="2">Uncharacterized protein</fullName>
    </submittedName>
</protein>
<dbReference type="eggNOG" id="ENOG5033BFA">
    <property type="taxonomic scope" value="Bacteria"/>
</dbReference>
<proteinExistence type="predicted"/>
<dbReference type="STRING" id="1236976.JCM16418_3872"/>
<organism evidence="2 3">
    <name type="scientific">Paenibacillus pini JCM 16418</name>
    <dbReference type="NCBI Taxonomy" id="1236976"/>
    <lineage>
        <taxon>Bacteria</taxon>
        <taxon>Bacillati</taxon>
        <taxon>Bacillota</taxon>
        <taxon>Bacilli</taxon>
        <taxon>Bacillales</taxon>
        <taxon>Paenibacillaceae</taxon>
        <taxon>Paenibacillus</taxon>
    </lineage>
</organism>
<feature type="compositionally biased region" description="Basic and acidic residues" evidence="1">
    <location>
        <begin position="104"/>
        <end position="120"/>
    </location>
</feature>
<dbReference type="EMBL" id="BAVZ01000014">
    <property type="protein sequence ID" value="GAF09718.1"/>
    <property type="molecule type" value="Genomic_DNA"/>
</dbReference>
<gene>
    <name evidence="2" type="ORF">JCM16418_3872</name>
</gene>
<comment type="caution">
    <text evidence="2">The sequence shown here is derived from an EMBL/GenBank/DDBJ whole genome shotgun (WGS) entry which is preliminary data.</text>
</comment>
<feature type="region of interest" description="Disordered" evidence="1">
    <location>
        <begin position="80"/>
        <end position="139"/>
    </location>
</feature>
<evidence type="ECO:0000256" key="1">
    <source>
        <dbReference type="SAM" id="MobiDB-lite"/>
    </source>
</evidence>
<feature type="compositionally biased region" description="Polar residues" evidence="1">
    <location>
        <begin position="122"/>
        <end position="137"/>
    </location>
</feature>
<sequence>MIRNRSFMTGLGIGLLIGALLLQLMLMGQGQSVVESQNPQVKLTKEQLEEQASAMKLKIVDPKDQLLTQEEWKQKVISDAAKAKESGVKTPTNGGAAKQPSKPTEPKQPKDNEKQTDITSDKPVSTNKPDTPKTPSSVKIEYKISDGKFLQDVAEDLKKAGVISDTNQFIQKGRSKKMSTKIQSGTYYFEPGEDFNSILSKITAKPAS</sequence>
<dbReference type="Gene3D" id="3.30.1490.480">
    <property type="entry name" value="Endolytic murein transglycosylase"/>
    <property type="match status" value="1"/>
</dbReference>
<accession>W7YQK9</accession>
<dbReference type="RefSeq" id="WP_036651508.1">
    <property type="nucleotide sequence ID" value="NZ_BAVZ01000014.1"/>
</dbReference>
<keyword evidence="3" id="KW-1185">Reference proteome</keyword>
<reference evidence="2 3" key="1">
    <citation type="journal article" date="2014" name="Genome Announc.">
        <title>Draft Genome Sequence of Paenibacillus pini JCM 16418T, Isolated from the Rhizosphere of Pine Tree.</title>
        <authorList>
            <person name="Yuki M."/>
            <person name="Oshima K."/>
            <person name="Suda W."/>
            <person name="Oshida Y."/>
            <person name="Kitamura K."/>
            <person name="Iida Y."/>
            <person name="Hattori M."/>
            <person name="Ohkuma M."/>
        </authorList>
    </citation>
    <scope>NUCLEOTIDE SEQUENCE [LARGE SCALE GENOMIC DNA]</scope>
    <source>
        <strain evidence="2 3">JCM 16418</strain>
    </source>
</reference>
<evidence type="ECO:0000313" key="2">
    <source>
        <dbReference type="EMBL" id="GAF09718.1"/>
    </source>
</evidence>
<dbReference type="AlphaFoldDB" id="W7YQK9"/>
<dbReference type="Proteomes" id="UP000019364">
    <property type="component" value="Unassembled WGS sequence"/>
</dbReference>